<gene>
    <name evidence="1" type="ORF">MSG28_010659</name>
</gene>
<name>A0ACC0KPM9_CHOFU</name>
<protein>
    <submittedName>
        <fullName evidence="1">Uncharacterized protein</fullName>
    </submittedName>
</protein>
<organism evidence="1 2">
    <name type="scientific">Choristoneura fumiferana</name>
    <name type="common">Spruce budworm moth</name>
    <name type="synonym">Archips fumiferana</name>
    <dbReference type="NCBI Taxonomy" id="7141"/>
    <lineage>
        <taxon>Eukaryota</taxon>
        <taxon>Metazoa</taxon>
        <taxon>Ecdysozoa</taxon>
        <taxon>Arthropoda</taxon>
        <taxon>Hexapoda</taxon>
        <taxon>Insecta</taxon>
        <taxon>Pterygota</taxon>
        <taxon>Neoptera</taxon>
        <taxon>Endopterygota</taxon>
        <taxon>Lepidoptera</taxon>
        <taxon>Glossata</taxon>
        <taxon>Ditrysia</taxon>
        <taxon>Tortricoidea</taxon>
        <taxon>Tortricidae</taxon>
        <taxon>Tortricinae</taxon>
        <taxon>Choristoneura</taxon>
    </lineage>
</organism>
<evidence type="ECO:0000313" key="1">
    <source>
        <dbReference type="EMBL" id="KAI8438001.1"/>
    </source>
</evidence>
<reference evidence="1 2" key="1">
    <citation type="journal article" date="2022" name="Genome Biol. Evol.">
        <title>The Spruce Budworm Genome: Reconstructing the Evolutionary History of Antifreeze Proteins.</title>
        <authorList>
            <person name="Beliveau C."/>
            <person name="Gagne P."/>
            <person name="Picq S."/>
            <person name="Vernygora O."/>
            <person name="Keeling C.I."/>
            <person name="Pinkney K."/>
            <person name="Doucet D."/>
            <person name="Wen F."/>
            <person name="Johnston J.S."/>
            <person name="Maaroufi H."/>
            <person name="Boyle B."/>
            <person name="Laroche J."/>
            <person name="Dewar K."/>
            <person name="Juretic N."/>
            <person name="Blackburn G."/>
            <person name="Nisole A."/>
            <person name="Brunet B."/>
            <person name="Brandao M."/>
            <person name="Lumley L."/>
            <person name="Duan J."/>
            <person name="Quan G."/>
            <person name="Lucarotti C.J."/>
            <person name="Roe A.D."/>
            <person name="Sperling F.A.H."/>
            <person name="Levesque R.C."/>
            <person name="Cusson M."/>
        </authorList>
    </citation>
    <scope>NUCLEOTIDE SEQUENCE [LARGE SCALE GENOMIC DNA]</scope>
    <source>
        <strain evidence="1">Glfc:IPQL:Cfum</strain>
    </source>
</reference>
<comment type="caution">
    <text evidence="1">The sequence shown here is derived from an EMBL/GenBank/DDBJ whole genome shotgun (WGS) entry which is preliminary data.</text>
</comment>
<proteinExistence type="predicted"/>
<sequence>MGTTVLPVLCWLVVAGACLGTVSGSGIKENTSAVSAPRLYRNVPLGIYASAAPHGAFTFQVPSIASKPTQLIPVNQESLVIEKSNGYLKDSYGNKFLAPSQSVAYKTTFPQQFVQLQHLPDHLARPLSATPSYHFPQGPPQAFFSNQYRFPSVDAVTSPLTRYGVTHPFAYGGVKSLTPASDQQFQFVSPVAQQDTNSNNQVIYGTPNYSAAHNEQKFQRLEEKPAAHHTEYHEAPRQPQVAQSIKAQVQTPVRHSVKTTHNGKDTVVQIETKPPLPLLDLSLLEPLTFANPIVPQVQHYLPKINAVTYKELHPADVDEVKKHKNEFVVQKTKSYDSGVIKGKPHSDVPKEKQKTPPKKDTNVHVHYEKKSEKPSIKVKGKPNDAEYSYEIQSPNYKETYNEQVVSYNKATKKDPITYNYQKETQKKPVTYSFSHSSKDPGHTQKVQYVKKDPVSNHLVYQFQPAEQGAKHDDGHHSSPEPESEDSGESSDNDDETPSYDHVQYDTHHDKPSHSHQSTPSHSHHSHPTTSSQHSHNPTHSHSSQSHHPSTHSHNPTHSHSSQSHHPSTHSHHPMRSHSSTQSYYPSTQSHDPTHSHSASQSHHPTTHSYSAGHAHPAPHHSTSQSHHPTTHSHSAGHAHPAPHPSTSQSHHPTTHSHSADHAHPSPHPHYSADHPATHSRQSQPQHSNAEQQSHNPHQAYYTVTQKSPQYYSHPQLTPLHEFMENLRFIPSFANAAIRVDPNQHVQKQPGQQTTHGARSEGQLTSEPVIYEKSKKIIIQEESPDEVHSHQEKLTAQMVGKEENNEEDFEKSYKEAAYGFPAYDRDSRESEEDIYNPENYGEPHNSEEDSGKHFEEYQEDGDEFPKFARLGYKDSRDKTKESYFQDYSIQKPESMTDRYQSKINYYKMFLKHKPEKLRHSGNSDKNKELAKYTVAPSFFDSAPKQKSKQSAAYKAAPTFEYDYLKDSRDSSAHASRPSLRYKSRTHFVEPQFQYGFEPIAIPRLDSELDTMASNVSPESEKPGTRKKVYKENWYIKKTSTSSKPS</sequence>
<dbReference type="Proteomes" id="UP001064048">
    <property type="component" value="Chromosome 18"/>
</dbReference>
<keyword evidence="2" id="KW-1185">Reference proteome</keyword>
<accession>A0ACC0KPM9</accession>
<evidence type="ECO:0000313" key="2">
    <source>
        <dbReference type="Proteomes" id="UP001064048"/>
    </source>
</evidence>
<dbReference type="EMBL" id="CM046118">
    <property type="protein sequence ID" value="KAI8438001.1"/>
    <property type="molecule type" value="Genomic_DNA"/>
</dbReference>